<organism evidence="2 3">
    <name type="scientific">Necator americanus</name>
    <name type="common">Human hookworm</name>
    <dbReference type="NCBI Taxonomy" id="51031"/>
    <lineage>
        <taxon>Eukaryota</taxon>
        <taxon>Metazoa</taxon>
        <taxon>Ecdysozoa</taxon>
        <taxon>Nematoda</taxon>
        <taxon>Chromadorea</taxon>
        <taxon>Rhabditida</taxon>
        <taxon>Rhabditina</taxon>
        <taxon>Rhabditomorpha</taxon>
        <taxon>Strongyloidea</taxon>
        <taxon>Ancylostomatidae</taxon>
        <taxon>Bunostominae</taxon>
        <taxon>Necator</taxon>
    </lineage>
</organism>
<accession>A0ABR1E9I6</accession>
<evidence type="ECO:0000256" key="1">
    <source>
        <dbReference type="SAM" id="MobiDB-lite"/>
    </source>
</evidence>
<evidence type="ECO:0000313" key="2">
    <source>
        <dbReference type="EMBL" id="KAK6759203.1"/>
    </source>
</evidence>
<keyword evidence="3" id="KW-1185">Reference proteome</keyword>
<gene>
    <name evidence="2" type="primary">Necator_chrX.g21217</name>
    <name evidence="2" type="ORF">RB195_021056</name>
</gene>
<comment type="caution">
    <text evidence="2">The sequence shown here is derived from an EMBL/GenBank/DDBJ whole genome shotgun (WGS) entry which is preliminary data.</text>
</comment>
<feature type="region of interest" description="Disordered" evidence="1">
    <location>
        <begin position="26"/>
        <end position="47"/>
    </location>
</feature>
<dbReference type="EMBL" id="JAVFWL010000006">
    <property type="protein sequence ID" value="KAK6759203.1"/>
    <property type="molecule type" value="Genomic_DNA"/>
</dbReference>
<sequence length="177" mass="19584">MVGVHAQTETADNNSKDAFYDELNASMSKIPREKPSSPISTENRHGRDHFKTLLNRQVPSAPELDNVHRSKYAVNEQPPTEESDRNLAAVYEATFHSPHRGRLLNAFRADGAPVKFVRSHDDMNQRTTAAVRTAAGYTTPFEVITGVKQGAVAGPFLSNFAIDNIMRRTADQCPASF</sequence>
<name>A0ABR1E9I6_NECAM</name>
<dbReference type="Proteomes" id="UP001303046">
    <property type="component" value="Unassembled WGS sequence"/>
</dbReference>
<evidence type="ECO:0008006" key="4">
    <source>
        <dbReference type="Google" id="ProtNLM"/>
    </source>
</evidence>
<reference evidence="2 3" key="1">
    <citation type="submission" date="2023-08" db="EMBL/GenBank/DDBJ databases">
        <title>A Necator americanus chromosomal reference genome.</title>
        <authorList>
            <person name="Ilik V."/>
            <person name="Petrzelkova K.J."/>
            <person name="Pardy F."/>
            <person name="Fuh T."/>
            <person name="Niatou-Singa F.S."/>
            <person name="Gouil Q."/>
            <person name="Baker L."/>
            <person name="Ritchie M.E."/>
            <person name="Jex A.R."/>
            <person name="Gazzola D."/>
            <person name="Li H."/>
            <person name="Toshio Fujiwara R."/>
            <person name="Zhan B."/>
            <person name="Aroian R.V."/>
            <person name="Pafco B."/>
            <person name="Schwarz E.M."/>
        </authorList>
    </citation>
    <scope>NUCLEOTIDE SEQUENCE [LARGE SCALE GENOMIC DNA]</scope>
    <source>
        <strain evidence="2 3">Aroian</strain>
        <tissue evidence="2">Whole animal</tissue>
    </source>
</reference>
<evidence type="ECO:0000313" key="3">
    <source>
        <dbReference type="Proteomes" id="UP001303046"/>
    </source>
</evidence>
<protein>
    <recommendedName>
        <fullName evidence="4">Reverse transcriptase domain-containing protein</fullName>
    </recommendedName>
</protein>
<proteinExistence type="predicted"/>